<dbReference type="PROSITE" id="PS51318">
    <property type="entry name" value="TAT"/>
    <property type="match status" value="1"/>
</dbReference>
<dbReference type="InterPro" id="IPR002909">
    <property type="entry name" value="IPT_dom"/>
</dbReference>
<reference evidence="5 6" key="1">
    <citation type="submission" date="2019-01" db="EMBL/GenBank/DDBJ databases">
        <title>Draft genome sequence of Cellulomonas takizawaensis strain TKZ-21.</title>
        <authorList>
            <person name="Yamamura H."/>
            <person name="Hayashi T."/>
            <person name="Hamada M."/>
            <person name="Serisawa Y."/>
            <person name="Matsuyama K."/>
            <person name="Nakagawa Y."/>
            <person name="Otoguro M."/>
            <person name="Yanagida F."/>
            <person name="Hayakawa M."/>
        </authorList>
    </citation>
    <scope>NUCLEOTIDE SEQUENCE [LARGE SCALE GENOMIC DNA]</scope>
    <source>
        <strain evidence="5 6">NBRC12680</strain>
    </source>
</reference>
<name>A0A402DV41_9CELL</name>
<feature type="chain" id="PRO_5019530444" description="Bacterial Ig-like domain-containing protein" evidence="2">
    <location>
        <begin position="40"/>
        <end position="374"/>
    </location>
</feature>
<feature type="region of interest" description="Disordered" evidence="1">
    <location>
        <begin position="353"/>
        <end position="374"/>
    </location>
</feature>
<evidence type="ECO:0000256" key="2">
    <source>
        <dbReference type="SAM" id="SignalP"/>
    </source>
</evidence>
<keyword evidence="2" id="KW-0732">Signal</keyword>
<dbReference type="InterPro" id="IPR006311">
    <property type="entry name" value="TAT_signal"/>
</dbReference>
<organism evidence="5 6">
    <name type="scientific">Cellulomonas biazotea</name>
    <dbReference type="NCBI Taxonomy" id="1709"/>
    <lineage>
        <taxon>Bacteria</taxon>
        <taxon>Bacillati</taxon>
        <taxon>Actinomycetota</taxon>
        <taxon>Actinomycetes</taxon>
        <taxon>Micrococcales</taxon>
        <taxon>Cellulomonadaceae</taxon>
        <taxon>Cellulomonas</taxon>
    </lineage>
</organism>
<evidence type="ECO:0000256" key="1">
    <source>
        <dbReference type="SAM" id="MobiDB-lite"/>
    </source>
</evidence>
<dbReference type="Pfam" id="PF16640">
    <property type="entry name" value="Big_3_5"/>
    <property type="match status" value="1"/>
</dbReference>
<evidence type="ECO:0000313" key="5">
    <source>
        <dbReference type="EMBL" id="GCE77965.1"/>
    </source>
</evidence>
<protein>
    <recommendedName>
        <fullName evidence="7">Bacterial Ig-like domain-containing protein</fullName>
    </recommendedName>
</protein>
<sequence>MPSPRPHRRDPLRRSLGRSLAVLAAAAVLLGSGVQPATAAMPTAVDGTDPAVAAAALEATTATVALSANPVLVGAPLTATATLTSATGVPTGTVTFSVNGTDYGTVGLVDGVASVALDGLVPGSYWVRAQYAGDATHAATVKLAPFLRVGVTDLPLVTEVTPAVVGEEGGARVALLGAYLTAVTGVTFGGVPGTLVDRDDSRLLVEVPPHAPGTVQAVVTTVAGTSSPLPVEYVGSSAGMVSRVPVRIEDESHTGPQPHCLQVTGTKGVPAGASGVMLNVTVVAPYQVGYLTVYPDVPGPRQPTSTVNFEVGREVANAAFVALPPNGRLCYARVGGIARVILDVTGFTMPGSGTELQDPVRLVDTRPRPTASAR</sequence>
<gene>
    <name evidence="5" type="ORF">CBZ_30210</name>
</gene>
<keyword evidence="6" id="KW-1185">Reference proteome</keyword>
<evidence type="ECO:0000313" key="6">
    <source>
        <dbReference type="Proteomes" id="UP000289954"/>
    </source>
</evidence>
<dbReference type="EMBL" id="BIMR01000281">
    <property type="protein sequence ID" value="GCE77965.1"/>
    <property type="molecule type" value="Genomic_DNA"/>
</dbReference>
<dbReference type="AlphaFoldDB" id="A0A402DV41"/>
<evidence type="ECO:0000259" key="3">
    <source>
        <dbReference type="Pfam" id="PF01833"/>
    </source>
</evidence>
<comment type="caution">
    <text evidence="5">The sequence shown here is derived from an EMBL/GenBank/DDBJ whole genome shotgun (WGS) entry which is preliminary data.</text>
</comment>
<proteinExistence type="predicted"/>
<dbReference type="RefSeq" id="WP_130782592.1">
    <property type="nucleotide sequence ID" value="NZ_BIMR01000281.1"/>
</dbReference>
<evidence type="ECO:0008006" key="7">
    <source>
        <dbReference type="Google" id="ProtNLM"/>
    </source>
</evidence>
<dbReference type="Proteomes" id="UP000289954">
    <property type="component" value="Unassembled WGS sequence"/>
</dbReference>
<dbReference type="InterPro" id="IPR014756">
    <property type="entry name" value="Ig_E-set"/>
</dbReference>
<feature type="domain" description="IPT/TIG" evidence="3">
    <location>
        <begin position="155"/>
        <end position="233"/>
    </location>
</feature>
<dbReference type="SUPFAM" id="SSF81296">
    <property type="entry name" value="E set domains"/>
    <property type="match status" value="1"/>
</dbReference>
<dbReference type="Gene3D" id="2.60.40.10">
    <property type="entry name" value="Immunoglobulins"/>
    <property type="match status" value="2"/>
</dbReference>
<dbReference type="GO" id="GO:0005975">
    <property type="term" value="P:carbohydrate metabolic process"/>
    <property type="evidence" value="ECO:0007669"/>
    <property type="project" value="UniProtKB-ARBA"/>
</dbReference>
<dbReference type="Pfam" id="PF01833">
    <property type="entry name" value="TIG"/>
    <property type="match status" value="1"/>
</dbReference>
<feature type="signal peptide" evidence="2">
    <location>
        <begin position="1"/>
        <end position="39"/>
    </location>
</feature>
<accession>A0A402DV41</accession>
<dbReference type="OrthoDB" id="166951at2"/>
<feature type="domain" description="Bacterial Ig-like" evidence="4">
    <location>
        <begin position="66"/>
        <end position="140"/>
    </location>
</feature>
<dbReference type="InterPro" id="IPR013783">
    <property type="entry name" value="Ig-like_fold"/>
</dbReference>
<evidence type="ECO:0000259" key="4">
    <source>
        <dbReference type="Pfam" id="PF16640"/>
    </source>
</evidence>
<dbReference type="InterPro" id="IPR032109">
    <property type="entry name" value="Big_3_5"/>
</dbReference>